<dbReference type="PROSITE" id="PS50082">
    <property type="entry name" value="WD_REPEATS_2"/>
    <property type="match status" value="4"/>
</dbReference>
<dbReference type="InterPro" id="IPR002933">
    <property type="entry name" value="Peptidase_M20"/>
</dbReference>
<feature type="repeat" description="WD" evidence="7">
    <location>
        <begin position="751"/>
        <end position="781"/>
    </location>
</feature>
<dbReference type="Gene3D" id="3.30.70.360">
    <property type="match status" value="1"/>
</dbReference>
<evidence type="ECO:0000256" key="6">
    <source>
        <dbReference type="ARBA" id="ARBA00022962"/>
    </source>
</evidence>
<comment type="caution">
    <text evidence="9">The sequence shown here is derived from an EMBL/GenBank/DDBJ whole genome shotgun (WGS) entry which is preliminary data.</text>
</comment>
<reference evidence="9 10" key="1">
    <citation type="submission" date="2017-08" db="EMBL/GenBank/DDBJ databases">
        <title>Acidophilic green algal genome provides insights into adaptation to an acidic environment.</title>
        <authorList>
            <person name="Hirooka S."/>
            <person name="Hirose Y."/>
            <person name="Kanesaki Y."/>
            <person name="Higuchi S."/>
            <person name="Fujiwara T."/>
            <person name="Onuma R."/>
            <person name="Era A."/>
            <person name="Ohbayashi R."/>
            <person name="Uzuka A."/>
            <person name="Nozaki H."/>
            <person name="Yoshikawa H."/>
            <person name="Miyagishima S.Y."/>
        </authorList>
    </citation>
    <scope>NUCLEOTIDE SEQUENCE [LARGE SCALE GENOMIC DNA]</scope>
    <source>
        <strain evidence="9 10">NIES-2499</strain>
    </source>
</reference>
<keyword evidence="2" id="KW-0645">Protease</keyword>
<accession>A0A250XNC5</accession>
<dbReference type="SUPFAM" id="SSF56235">
    <property type="entry name" value="N-terminal nucleophile aminohydrolases (Ntn hydrolases)"/>
    <property type="match status" value="1"/>
</dbReference>
<evidence type="ECO:0000256" key="4">
    <source>
        <dbReference type="ARBA" id="ARBA00022737"/>
    </source>
</evidence>
<dbReference type="Pfam" id="PF13230">
    <property type="entry name" value="GATase_4"/>
    <property type="match status" value="1"/>
</dbReference>
<dbReference type="InterPro" id="IPR026869">
    <property type="entry name" value="EgtC-like"/>
</dbReference>
<feature type="repeat" description="WD" evidence="7">
    <location>
        <begin position="885"/>
        <end position="900"/>
    </location>
</feature>
<sequence>MCRLMAYIGEPTLLSDVVLWPDRSIIKQSYDARERLKDPTLPFHLGHGNLNGDGFGIGWYCPEHQRRTDPAPCVFTSITPAWNNENLSRLAAKIISPLMFAHVRAAYPGMPVSEQNCHPFMSGRYLWMHNGVVGGFSRIKRGILEILSDTAYNSIQSFHSDSAVSFALFLHHLPDMQKQQPPEVLLKAMQDTINCISRLQLQHSIKDTSLLNFVLSDGSSLLATRYVYPENEPAASLYYAEGANFTRSNHHGVPVQAPPAMSASGSAILHESSYNLTYGERGAKVAFVASEPITASTTDWVAVPKNTAMVITREKDSYINILRAPLSTGRGPVSEVLAEAQLEVSLCLDAVGRGLASNLWGSKGSLIDLQAAATGASVNGHSNRTLSCGLQFGNGNANSNPSIRSRKPSDGGMGEDCTLDSNITLYHDKTLGVELALSMVNQGFGFGRAPETAPVTAAQRRTTNSNPSTPELPCLSILSSSPLKDMEGLGFRDLHSSFQHLQLPDEVPGEEGDDVEEGCNDHLRLVGHLGPVLCMVLDEFVGRLYSASVDCSIKVWSLVDNSIIATIHGHKKPITHMKLVGEHLFTSGGRKVRIWNVETFQCIHVIRISNECGNIRSLEVAGGLLYLGCQDTTIKAFHINPEDWEHSLKVSQEAAALAAAANGEVTNGVKSGDCQSVHRKMLFLRQSSDGVTTNIDFDSAVGAAIAAKVNAAFVVEPPTEYAALSPPLLPFSHALSPLESPSPQAMVTCPLQGHAGAVNALVTWGHHIASAGSDAMVRVWQAFDLRLVRVLRGHRGNVLCLLSIGHLLISGARDNTIRVWDMEMDMMCRRTLTGHTDDVTHLSLVTPRGRRLALANSGEGPYPDVLAATSLSAEATRAVIACSVVASASADGTVRLWSLSWTCLCVMSLPSATSISRSPAALCSALGRNMVVAGFDDGEVRMWHVEDLHLAALRMMASDLAGVDPVELAALVGAAGNGSPETKRDPPAAEAAAIPEDTESSLLFGALQDDAFSFEHGELTGGRASNYSGRLSPTGFKTGQSLVLANFGGDGAGGLDWGSQCRKAADLAATVTAAVAVAAAGVQGGGLDWTQLSGDIESRAASSLLALQPSLMGLLGAQGATVDQQLEQSLRDFVRIKSVSSSRSCREDCLKGARFLSRLLEGLGAEVKLVQPVEGKNPVVIGRLGPGGMSSKPTITFYGHYDVQPANEPDWVTDPFELNAVNEHLYGRGASDNKGPILAFIYAVKELLEGYKPCSEEGGELMVAGSPRPSLPAGGMPCVPCGMPFNIAFVFEGEEENGSIGFKEAVQSNLRWFEGTELIVISNTNWIGENIPCVTYGMRGMMSLSINVSGPVRDVHSGNDGGVFNEPMTDLIKVMGTLLKPGESTIMVPGFFDDVAPGLLDRAWASIQELGGAEGAEEYSLEGYRRSLGVPALSAGQDVRDVLEARWCRPSMSIVDMRPGGLVSEGKAVEACYRFGPTRFSVIPRTAVAKVSARFVPRQDPQRLIDAIRKHTTEEFSKLGSQNTISLSVESLGSWWEAECESKWMTMLGNALQREWGCKPLYVREGGTMPVARVLEELLKAPAVMIPLGQASDSPHLANERIRRTNLFKGKVVIRHLLEEVAMSVCPCIGDLATEPHACIGIQDSQ</sequence>
<feature type="domain" description="Glutamine amidotransferase type-2" evidence="8">
    <location>
        <begin position="2"/>
        <end position="314"/>
    </location>
</feature>
<dbReference type="EMBL" id="BEGY01000128">
    <property type="protein sequence ID" value="GAX84568.1"/>
    <property type="molecule type" value="Genomic_DNA"/>
</dbReference>
<dbReference type="Proteomes" id="UP000232323">
    <property type="component" value="Unassembled WGS sequence"/>
</dbReference>
<dbReference type="CDD" id="cd01908">
    <property type="entry name" value="YafJ"/>
    <property type="match status" value="1"/>
</dbReference>
<dbReference type="SMART" id="SM00320">
    <property type="entry name" value="WD40"/>
    <property type="match status" value="7"/>
</dbReference>
<dbReference type="GO" id="GO:0046872">
    <property type="term" value="F:metal ion binding"/>
    <property type="evidence" value="ECO:0007669"/>
    <property type="project" value="UniProtKB-KW"/>
</dbReference>
<name>A0A250XNC5_9CHLO</name>
<dbReference type="InterPro" id="IPR051458">
    <property type="entry name" value="Cyt/Met_Dipeptidase"/>
</dbReference>
<evidence type="ECO:0000256" key="3">
    <source>
        <dbReference type="ARBA" id="ARBA00022723"/>
    </source>
</evidence>
<keyword evidence="6" id="KW-0315">Glutamine amidotransferase</keyword>
<evidence type="ECO:0000259" key="8">
    <source>
        <dbReference type="PROSITE" id="PS51278"/>
    </source>
</evidence>
<evidence type="ECO:0000256" key="2">
    <source>
        <dbReference type="ARBA" id="ARBA00022670"/>
    </source>
</evidence>
<feature type="repeat" description="WD" evidence="7">
    <location>
        <begin position="525"/>
        <end position="566"/>
    </location>
</feature>
<dbReference type="Pfam" id="PF00400">
    <property type="entry name" value="WD40"/>
    <property type="match status" value="4"/>
</dbReference>
<dbReference type="Gene3D" id="2.130.10.10">
    <property type="entry name" value="YVTN repeat-like/Quinoprotein amine dehydrogenase"/>
    <property type="match status" value="3"/>
</dbReference>
<dbReference type="PROSITE" id="PS51278">
    <property type="entry name" value="GATASE_TYPE_2"/>
    <property type="match status" value="1"/>
</dbReference>
<feature type="repeat" description="WD" evidence="7">
    <location>
        <begin position="791"/>
        <end position="823"/>
    </location>
</feature>
<dbReference type="PRINTS" id="PR00320">
    <property type="entry name" value="GPROTEINBRPT"/>
</dbReference>
<keyword evidence="1 7" id="KW-0853">WD repeat</keyword>
<dbReference type="InterPro" id="IPR020472">
    <property type="entry name" value="WD40_PAC1"/>
</dbReference>
<keyword evidence="4" id="KW-0677">Repeat</keyword>
<evidence type="ECO:0000313" key="9">
    <source>
        <dbReference type="EMBL" id="GAX84568.1"/>
    </source>
</evidence>
<dbReference type="Pfam" id="PF01546">
    <property type="entry name" value="Peptidase_M20"/>
    <property type="match status" value="1"/>
</dbReference>
<gene>
    <name evidence="9" type="ORF">CEUSTIGMA_g11989.t1</name>
</gene>
<evidence type="ECO:0000256" key="7">
    <source>
        <dbReference type="PROSITE-ProRule" id="PRU00221"/>
    </source>
</evidence>
<dbReference type="SUPFAM" id="SSF53187">
    <property type="entry name" value="Zn-dependent exopeptidases"/>
    <property type="match status" value="1"/>
</dbReference>
<evidence type="ECO:0000256" key="5">
    <source>
        <dbReference type="ARBA" id="ARBA00022801"/>
    </source>
</evidence>
<evidence type="ECO:0000256" key="1">
    <source>
        <dbReference type="ARBA" id="ARBA00022574"/>
    </source>
</evidence>
<dbReference type="GO" id="GO:0006751">
    <property type="term" value="P:glutathione catabolic process"/>
    <property type="evidence" value="ECO:0007669"/>
    <property type="project" value="TreeGrafter"/>
</dbReference>
<dbReference type="InterPro" id="IPR017932">
    <property type="entry name" value="GATase_2_dom"/>
</dbReference>
<dbReference type="InterPro" id="IPR015943">
    <property type="entry name" value="WD40/YVTN_repeat-like_dom_sf"/>
</dbReference>
<dbReference type="GO" id="GO:0006508">
    <property type="term" value="P:proteolysis"/>
    <property type="evidence" value="ECO:0007669"/>
    <property type="project" value="UniProtKB-KW"/>
</dbReference>
<dbReference type="PROSITE" id="PS00678">
    <property type="entry name" value="WD_REPEATS_1"/>
    <property type="match status" value="1"/>
</dbReference>
<dbReference type="InterPro" id="IPR001680">
    <property type="entry name" value="WD40_rpt"/>
</dbReference>
<dbReference type="InterPro" id="IPR011047">
    <property type="entry name" value="Quinoprotein_ADH-like_sf"/>
</dbReference>
<dbReference type="PROSITE" id="PS50294">
    <property type="entry name" value="WD_REPEATS_REGION"/>
    <property type="match status" value="1"/>
</dbReference>
<keyword evidence="10" id="KW-1185">Reference proteome</keyword>
<dbReference type="SUPFAM" id="SSF50998">
    <property type="entry name" value="Quinoprotein alcohol dehydrogenase-like"/>
    <property type="match status" value="1"/>
</dbReference>
<dbReference type="Gene3D" id="3.60.20.10">
    <property type="entry name" value="Glutamine Phosphoribosylpyrophosphate, subunit 1, domain 1"/>
    <property type="match status" value="1"/>
</dbReference>
<protein>
    <recommendedName>
        <fullName evidence="8">Glutamine amidotransferase type-2 domain-containing protein</fullName>
    </recommendedName>
</protein>
<dbReference type="InterPro" id="IPR029055">
    <property type="entry name" value="Ntn_hydrolases_N"/>
</dbReference>
<dbReference type="Gene3D" id="3.40.630.10">
    <property type="entry name" value="Zn peptidases"/>
    <property type="match status" value="1"/>
</dbReference>
<organism evidence="9 10">
    <name type="scientific">Chlamydomonas eustigma</name>
    <dbReference type="NCBI Taxonomy" id="1157962"/>
    <lineage>
        <taxon>Eukaryota</taxon>
        <taxon>Viridiplantae</taxon>
        <taxon>Chlorophyta</taxon>
        <taxon>core chlorophytes</taxon>
        <taxon>Chlorophyceae</taxon>
        <taxon>CS clade</taxon>
        <taxon>Chlamydomonadales</taxon>
        <taxon>Chlamydomonadaceae</taxon>
        <taxon>Chlamydomonas</taxon>
    </lineage>
</organism>
<proteinExistence type="predicted"/>
<keyword evidence="5" id="KW-0378">Hydrolase</keyword>
<dbReference type="InterPro" id="IPR019775">
    <property type="entry name" value="WD40_repeat_CS"/>
</dbReference>
<dbReference type="GO" id="GO:0008233">
    <property type="term" value="F:peptidase activity"/>
    <property type="evidence" value="ECO:0007669"/>
    <property type="project" value="UniProtKB-KW"/>
</dbReference>
<dbReference type="PANTHER" id="PTHR43270">
    <property type="entry name" value="BETA-ALA-HIS DIPEPTIDASE"/>
    <property type="match status" value="1"/>
</dbReference>
<evidence type="ECO:0000313" key="10">
    <source>
        <dbReference type="Proteomes" id="UP000232323"/>
    </source>
</evidence>
<dbReference type="STRING" id="1157962.A0A250XNC5"/>
<dbReference type="PANTHER" id="PTHR43270:SF8">
    <property type="entry name" value="DI- AND TRIPEPTIDASE DUG2-RELATED"/>
    <property type="match status" value="1"/>
</dbReference>
<dbReference type="OrthoDB" id="7832001at2759"/>
<keyword evidence="3" id="KW-0479">Metal-binding</keyword>